<dbReference type="Proteomes" id="UP000032689">
    <property type="component" value="Segment"/>
</dbReference>
<sequence>MEFKVFDALVDKVKELGNIQTETMREQGFKIKYRDCQLGDIIPSGINVLYKGEVIAFITHGHYAGVLSHKMNTDYEKYKHCETLMDFLHYCLKEHLDTQKRIEKREKERDRKERIEARDREIKLNNFIDS</sequence>
<name>A0A0D3MVK5_9CAUD</name>
<evidence type="ECO:0000313" key="1">
    <source>
        <dbReference type="EMBL" id="AJA42314.1"/>
    </source>
</evidence>
<protein>
    <submittedName>
        <fullName evidence="1">Uncharacterized protein</fullName>
    </submittedName>
</protein>
<proteinExistence type="predicted"/>
<dbReference type="GeneID" id="26641011"/>
<dbReference type="EMBL" id="KP027447">
    <property type="protein sequence ID" value="AJA42314.1"/>
    <property type="molecule type" value="Genomic_DNA"/>
</dbReference>
<dbReference type="RefSeq" id="YP_009214594.1">
    <property type="nucleotide sequence ID" value="NC_028962.1"/>
</dbReference>
<keyword evidence="2" id="KW-1185">Reference proteome</keyword>
<reference evidence="1 2" key="1">
    <citation type="journal article" date="2015" name="Appl. Environ. Microbiol.">
        <title>Two Phages, phiIPLA-RODI and phiIPLA-C1C, Lyse Mono- and Dual-Species Staphylococcal Biofilms.</title>
        <authorList>
            <person name="Gutierrez D."/>
            <person name="Vandenheuvel D."/>
            <person name="Martinez B."/>
            <person name="Rodriguez A."/>
            <person name="Lavigne R."/>
            <person name="Garcia P."/>
        </authorList>
    </citation>
    <scope>NUCLEOTIDE SEQUENCE [LARGE SCALE GENOMIC DNA]</scope>
</reference>
<organism evidence="1 2">
    <name type="scientific">Staphylococcus phage vB_SepM_ phiIPLA-C1C</name>
    <dbReference type="NCBI Taxonomy" id="1572704"/>
    <lineage>
        <taxon>Viruses</taxon>
        <taxon>Duplodnaviria</taxon>
        <taxon>Heunggongvirae</taxon>
        <taxon>Uroviricota</taxon>
        <taxon>Caudoviricetes</taxon>
        <taxon>Herelleviridae</taxon>
        <taxon>Twortvirinae</taxon>
        <taxon>Sepunavirus</taxon>
        <taxon>Sepunavirus IPLAC1C</taxon>
    </lineage>
</organism>
<accession>A0A0D3MVK5</accession>
<evidence type="ECO:0000313" key="2">
    <source>
        <dbReference type="Proteomes" id="UP000032689"/>
    </source>
</evidence>
<dbReference type="KEGG" id="vg:26641011"/>